<dbReference type="Proteomes" id="UP000789920">
    <property type="component" value="Unassembled WGS sequence"/>
</dbReference>
<evidence type="ECO:0000313" key="1">
    <source>
        <dbReference type="EMBL" id="CAG8849922.1"/>
    </source>
</evidence>
<feature type="non-terminal residue" evidence="1">
    <location>
        <position position="1"/>
    </location>
</feature>
<reference evidence="1" key="1">
    <citation type="submission" date="2021-06" db="EMBL/GenBank/DDBJ databases">
        <authorList>
            <person name="Kallberg Y."/>
            <person name="Tangrot J."/>
            <person name="Rosling A."/>
        </authorList>
    </citation>
    <scope>NUCLEOTIDE SEQUENCE</scope>
    <source>
        <strain evidence="1">MA461A</strain>
    </source>
</reference>
<proteinExistence type="predicted"/>
<gene>
    <name evidence="1" type="ORF">RPERSI_LOCUS35841</name>
</gene>
<accession>A0ACA9SXT2</accession>
<dbReference type="EMBL" id="CAJVQC010168065">
    <property type="protein sequence ID" value="CAG8849922.1"/>
    <property type="molecule type" value="Genomic_DNA"/>
</dbReference>
<comment type="caution">
    <text evidence="1">The sequence shown here is derived from an EMBL/GenBank/DDBJ whole genome shotgun (WGS) entry which is preliminary data.</text>
</comment>
<organism evidence="1 2">
    <name type="scientific">Racocetra persica</name>
    <dbReference type="NCBI Taxonomy" id="160502"/>
    <lineage>
        <taxon>Eukaryota</taxon>
        <taxon>Fungi</taxon>
        <taxon>Fungi incertae sedis</taxon>
        <taxon>Mucoromycota</taxon>
        <taxon>Glomeromycotina</taxon>
        <taxon>Glomeromycetes</taxon>
        <taxon>Diversisporales</taxon>
        <taxon>Gigasporaceae</taxon>
        <taxon>Racocetra</taxon>
    </lineage>
</organism>
<name>A0ACA9SXT2_9GLOM</name>
<keyword evidence="2" id="KW-1185">Reference proteome</keyword>
<feature type="non-terminal residue" evidence="1">
    <location>
        <position position="83"/>
    </location>
</feature>
<evidence type="ECO:0000313" key="2">
    <source>
        <dbReference type="Proteomes" id="UP000789920"/>
    </source>
</evidence>
<sequence length="83" mass="9654">IDICNWWTTQSEKDLEKGVYLYPIRVGCQVGLKFSDIEKAPSPTITFLYRRVCQNNNTNFSGLQVLGWDDPYMLEQSLTDIEF</sequence>
<protein>
    <submittedName>
        <fullName evidence="1">9029_t:CDS:1</fullName>
    </submittedName>
</protein>